<keyword evidence="2" id="KW-0812">Transmembrane</keyword>
<dbReference type="EnsemblMetazoa" id="BGLB029085-RA">
    <property type="protein sequence ID" value="BGLB029085-PA"/>
    <property type="gene ID" value="BGLB029085"/>
</dbReference>
<reference evidence="3" key="1">
    <citation type="submission" date="2020-05" db="UniProtKB">
        <authorList>
            <consortium name="EnsemblMetazoa"/>
        </authorList>
    </citation>
    <scope>IDENTIFICATION</scope>
    <source>
        <strain evidence="3">BB02</strain>
    </source>
</reference>
<sequence>MEEMSESETNVHIKNINLEKTKEILTHNDNTAAEILTSHEKKDAKDIESAKMEAQSITARTHSETRCSEDEGPPASGEQLDPNNPPQDKDEIKEDPLGEKSLEENTNLDQSRSNEIHESEDPVSPESMVLKSQQENLAETAEEEGEMTDYCVVTAEEVMEDEKNFHVSESTAASLETLHSFGPELGGASLDETQLHNLLNRDDVKVEYSQQERIDLLCDNVQKDTIEATEVSSESINISQPSSNETFSDNDATSKLETTDACNDKSDFSKLEPTDALNETTDATKGDSDSLKDNSNTAEQETDTIYKHNDDTVQQETGVYLNYGGISHLQTSDISPQSTSCTETSKISLSHDNFIDHTNLETGNMSSDNALNASLDKSDIIFGTSKPIISDNIGSIAEHSLNSPDVCLHEEKCSAENRDTVSSSTETEAQLKDISLVPNEEQVLDDSLNSSAQGTDPMLHNTELSAAGIDVDPVSEATETSTKLECLSETKETAENFKVATSVLPQDKGQNTPPLGFSNESPEFPESASETNLTPDIGTEVAADEPPLDETINRNISENIINKGESIVTSEDTKNEHSTTAISKEEEGGGPDHFHSLDQDVASGDVAALPVSNDGVILPTKDKIEQEQHSHLYESLDQEAGLEDAAMPKSCSELNSANVEHKDDHFQPLDEDTGNLMPKSFHLIAEPQSKETPDSCATNSEGTINESANTDEDSFGKVPAEQQDFMRNTDIKADNKAGCSGMSLTRAFLQFGVVTLFGVGSAAVAPIALAAAGFEASGIAAGSVAEYLMTLTSNAGFGMSFVTLLEDAGTDSLGVIPQVFFGFLSAAAAGGFVLTSGLFRSKKQSASVSNDVTAAKERKTDLSTSTVSKDNQCDEIVNSDNHIDQHENIIKKEEIPNKEIETCSSSTVNKNMDESLTKASNENEAPIS</sequence>
<organism evidence="3 4">
    <name type="scientific">Biomphalaria glabrata</name>
    <name type="common">Bloodfluke planorb</name>
    <name type="synonym">Freshwater snail</name>
    <dbReference type="NCBI Taxonomy" id="6526"/>
    <lineage>
        <taxon>Eukaryota</taxon>
        <taxon>Metazoa</taxon>
        <taxon>Spiralia</taxon>
        <taxon>Lophotrochozoa</taxon>
        <taxon>Mollusca</taxon>
        <taxon>Gastropoda</taxon>
        <taxon>Heterobranchia</taxon>
        <taxon>Euthyneura</taxon>
        <taxon>Panpulmonata</taxon>
        <taxon>Hygrophila</taxon>
        <taxon>Lymnaeoidea</taxon>
        <taxon>Planorbidae</taxon>
        <taxon>Biomphalaria</taxon>
    </lineage>
</organism>
<keyword evidence="2" id="KW-0472">Membrane</keyword>
<feature type="region of interest" description="Disordered" evidence="1">
    <location>
        <begin position="900"/>
        <end position="928"/>
    </location>
</feature>
<dbReference type="KEGG" id="bgt:106069066"/>
<dbReference type="Proteomes" id="UP000076420">
    <property type="component" value="Unassembled WGS sequence"/>
</dbReference>
<keyword evidence="2" id="KW-1133">Transmembrane helix</keyword>
<accession>A0A2C9LBI6</accession>
<feature type="region of interest" description="Disordered" evidence="1">
    <location>
        <begin position="687"/>
        <end position="715"/>
    </location>
</feature>
<dbReference type="VEuPathDB" id="VectorBase:BGLB029085"/>
<evidence type="ECO:0000256" key="2">
    <source>
        <dbReference type="SAM" id="Phobius"/>
    </source>
</evidence>
<feature type="region of interest" description="Disordered" evidence="1">
    <location>
        <begin position="563"/>
        <end position="595"/>
    </location>
</feature>
<dbReference type="OrthoDB" id="10351121at2759"/>
<feature type="compositionally biased region" description="Basic and acidic residues" evidence="1">
    <location>
        <begin position="282"/>
        <end position="292"/>
    </location>
</feature>
<protein>
    <submittedName>
        <fullName evidence="3">Uncharacterized protein</fullName>
    </submittedName>
</protein>
<feature type="region of interest" description="Disordered" evidence="1">
    <location>
        <begin position="229"/>
        <end position="306"/>
    </location>
</feature>
<feature type="compositionally biased region" description="Low complexity" evidence="1">
    <location>
        <begin position="232"/>
        <end position="245"/>
    </location>
</feature>
<feature type="compositionally biased region" description="Polar residues" evidence="1">
    <location>
        <begin position="695"/>
        <end position="708"/>
    </location>
</feature>
<dbReference type="VEuPathDB" id="VectorBase:BGLAX_044831"/>
<feature type="compositionally biased region" description="Basic and acidic residues" evidence="1">
    <location>
        <begin position="87"/>
        <end position="103"/>
    </location>
</feature>
<feature type="compositionally biased region" description="Polar residues" evidence="1">
    <location>
        <begin position="508"/>
        <end position="521"/>
    </location>
</feature>
<dbReference type="AlphaFoldDB" id="A0A2C9LBI6"/>
<feature type="compositionally biased region" description="Polar residues" evidence="1">
    <location>
        <begin position="917"/>
        <end position="928"/>
    </location>
</feature>
<feature type="region of interest" description="Disordered" evidence="1">
    <location>
        <begin position="35"/>
        <end position="148"/>
    </location>
</feature>
<feature type="transmembrane region" description="Helical" evidence="2">
    <location>
        <begin position="748"/>
        <end position="772"/>
    </location>
</feature>
<feature type="transmembrane region" description="Helical" evidence="2">
    <location>
        <begin position="816"/>
        <end position="839"/>
    </location>
</feature>
<feature type="compositionally biased region" description="Basic and acidic residues" evidence="1">
    <location>
        <begin position="37"/>
        <end position="51"/>
    </location>
</feature>
<name>A0A2C9LBI6_BIOGL</name>
<feature type="transmembrane region" description="Helical" evidence="2">
    <location>
        <begin position="784"/>
        <end position="804"/>
    </location>
</feature>
<dbReference type="EnsemblMetazoa" id="BGLB029085-RB">
    <property type="protein sequence ID" value="BGLB029085-PB"/>
    <property type="gene ID" value="BGLB029085"/>
</dbReference>
<evidence type="ECO:0000313" key="3">
    <source>
        <dbReference type="EnsemblMetazoa" id="BGLB029085-PA"/>
    </source>
</evidence>
<evidence type="ECO:0000313" key="4">
    <source>
        <dbReference type="Proteomes" id="UP000076420"/>
    </source>
</evidence>
<feature type="region of interest" description="Disordered" evidence="1">
    <location>
        <begin position="500"/>
        <end position="533"/>
    </location>
</feature>
<feature type="compositionally biased region" description="Basic and acidic residues" evidence="1">
    <location>
        <begin position="571"/>
        <end position="595"/>
    </location>
</feature>
<feature type="compositionally biased region" description="Basic and acidic residues" evidence="1">
    <location>
        <begin position="252"/>
        <end position="273"/>
    </location>
</feature>
<evidence type="ECO:0000256" key="1">
    <source>
        <dbReference type="SAM" id="MobiDB-lite"/>
    </source>
</evidence>
<gene>
    <name evidence="3" type="primary">106069066</name>
</gene>
<proteinExistence type="predicted"/>